<dbReference type="STRING" id="316055.RPE_1372"/>
<keyword evidence="2" id="KW-0489">Methyltransferase</keyword>
<dbReference type="SUPFAM" id="SSF54593">
    <property type="entry name" value="Glyoxalase/Bleomycin resistance protein/Dihydroxybiphenyl dioxygenase"/>
    <property type="match status" value="1"/>
</dbReference>
<dbReference type="OrthoDB" id="9806473at2"/>
<accession>Q07RW0</accession>
<dbReference type="KEGG" id="rpe:RPE_1372"/>
<feature type="domain" description="PhnB-like" evidence="1">
    <location>
        <begin position="3"/>
        <end position="117"/>
    </location>
</feature>
<dbReference type="PIRSF" id="PIRSF021700">
    <property type="entry name" value="3_dmu_93_MTrfase"/>
    <property type="match status" value="1"/>
</dbReference>
<dbReference type="AlphaFoldDB" id="Q07RW0"/>
<organism evidence="2">
    <name type="scientific">Rhodopseudomonas palustris (strain BisA53)</name>
    <dbReference type="NCBI Taxonomy" id="316055"/>
    <lineage>
        <taxon>Bacteria</taxon>
        <taxon>Pseudomonadati</taxon>
        <taxon>Pseudomonadota</taxon>
        <taxon>Alphaproteobacteria</taxon>
        <taxon>Hyphomicrobiales</taxon>
        <taxon>Nitrobacteraceae</taxon>
        <taxon>Rhodopseudomonas</taxon>
    </lineage>
</organism>
<dbReference type="InterPro" id="IPR009725">
    <property type="entry name" value="3_dmu_93_MTrfase"/>
</dbReference>
<sequence length="160" mass="17663">MSKITPCLWFDGDAEEAARFYVSLLPDSRIEHIQHNVIDSPGGKQGSVLVVEFTLAGQRFVALNGGMKVDYTNAASFMIDCADQAEVDRLWDALSAGGEEVQCGWLKDRWGVPWQIVPSVMLKMLSDPDRTKAARAMQAMLKMVKLDIAQLQRAYDGVAA</sequence>
<keyword evidence="2" id="KW-0830">Ubiquinone</keyword>
<dbReference type="PANTHER" id="PTHR33990">
    <property type="entry name" value="PROTEIN YJDN-RELATED"/>
    <property type="match status" value="1"/>
</dbReference>
<dbReference type="Pfam" id="PF06983">
    <property type="entry name" value="3-dmu-9_3-mt"/>
    <property type="match status" value="1"/>
</dbReference>
<keyword evidence="2" id="KW-0808">Transferase</keyword>
<name>Q07RW0_RHOP5</name>
<evidence type="ECO:0000259" key="1">
    <source>
        <dbReference type="Pfam" id="PF06983"/>
    </source>
</evidence>
<dbReference type="eggNOG" id="COG3865">
    <property type="taxonomic scope" value="Bacteria"/>
</dbReference>
<dbReference type="GO" id="GO:0008168">
    <property type="term" value="F:methyltransferase activity"/>
    <property type="evidence" value="ECO:0007669"/>
    <property type="project" value="UniProtKB-KW"/>
</dbReference>
<dbReference type="Gene3D" id="3.10.180.10">
    <property type="entry name" value="2,3-Dihydroxybiphenyl 1,2-Dioxygenase, domain 1"/>
    <property type="match status" value="1"/>
</dbReference>
<dbReference type="HOGENOM" id="CLU_046006_22_1_5"/>
<dbReference type="InterPro" id="IPR029068">
    <property type="entry name" value="Glyas_Bleomycin-R_OHBP_Dase"/>
</dbReference>
<proteinExistence type="predicted"/>
<gene>
    <name evidence="2" type="ordered locus">RPE_1372</name>
</gene>
<dbReference type="EMBL" id="CP000463">
    <property type="protein sequence ID" value="ABJ05324.1"/>
    <property type="molecule type" value="Genomic_DNA"/>
</dbReference>
<evidence type="ECO:0000313" key="2">
    <source>
        <dbReference type="EMBL" id="ABJ05324.1"/>
    </source>
</evidence>
<dbReference type="InterPro" id="IPR028973">
    <property type="entry name" value="PhnB-like"/>
</dbReference>
<dbReference type="GO" id="GO:0032259">
    <property type="term" value="P:methylation"/>
    <property type="evidence" value="ECO:0007669"/>
    <property type="project" value="UniProtKB-KW"/>
</dbReference>
<protein>
    <submittedName>
        <fullName evidence="2">3-demethylubiquinone-9 3-methyltransferase</fullName>
    </submittedName>
</protein>
<dbReference type="CDD" id="cd06588">
    <property type="entry name" value="PhnB_like"/>
    <property type="match status" value="1"/>
</dbReference>
<dbReference type="PANTHER" id="PTHR33990:SF2">
    <property type="entry name" value="PHNB-LIKE DOMAIN-CONTAINING PROTEIN"/>
    <property type="match status" value="1"/>
</dbReference>
<reference evidence="2" key="1">
    <citation type="submission" date="2006-09" db="EMBL/GenBank/DDBJ databases">
        <title>Complete sequence of Rhodopseudomonas palustris BisA53.</title>
        <authorList>
            <consortium name="US DOE Joint Genome Institute"/>
            <person name="Copeland A."/>
            <person name="Lucas S."/>
            <person name="Lapidus A."/>
            <person name="Barry K."/>
            <person name="Detter J.C."/>
            <person name="Glavina del Rio T."/>
            <person name="Hammon N."/>
            <person name="Israni S."/>
            <person name="Dalin E."/>
            <person name="Tice H."/>
            <person name="Pitluck S."/>
            <person name="Chain P."/>
            <person name="Malfatti S."/>
            <person name="Shin M."/>
            <person name="Vergez L."/>
            <person name="Schmutz J."/>
            <person name="Larimer F."/>
            <person name="Land M."/>
            <person name="Hauser L."/>
            <person name="Pelletier D.A."/>
            <person name="Kyrpides N."/>
            <person name="Kim E."/>
            <person name="Harwood C.S."/>
            <person name="Oda Y."/>
            <person name="Richardson P."/>
        </authorList>
    </citation>
    <scope>NUCLEOTIDE SEQUENCE [LARGE SCALE GENOMIC DNA]</scope>
    <source>
        <strain evidence="2">BisA53</strain>
    </source>
</reference>